<evidence type="ECO:0000313" key="3">
    <source>
        <dbReference type="EMBL" id="AXX93669.1"/>
    </source>
</evidence>
<dbReference type="RefSeq" id="WP_099342634.1">
    <property type="nucleotide sequence ID" value="NZ_CP032098.1"/>
</dbReference>
<name>A0A2G1DHF7_9BACT</name>
<accession>A0A2G1DHF7</accession>
<feature type="transmembrane region" description="Helical" evidence="1">
    <location>
        <begin position="41"/>
        <end position="59"/>
    </location>
</feature>
<dbReference type="Proteomes" id="UP000262712">
    <property type="component" value="Chromosome"/>
</dbReference>
<dbReference type="InterPro" id="IPR007621">
    <property type="entry name" value="TPM_dom"/>
</dbReference>
<dbReference type="Gene3D" id="3.10.310.50">
    <property type="match status" value="1"/>
</dbReference>
<keyword evidence="1" id="KW-0472">Membrane</keyword>
<dbReference type="Pfam" id="PF04536">
    <property type="entry name" value="TPM_phosphatase"/>
    <property type="match status" value="1"/>
</dbReference>
<reference evidence="4 5" key="1">
    <citation type="submission" date="2017-09" db="EMBL/GenBank/DDBJ databases">
        <title>Arcobacter canalis sp. nov., a new species isolated from a water canal contaminated with urban sewage.</title>
        <authorList>
            <person name="Perez-Cataluna A."/>
            <person name="Salas-Masso N."/>
            <person name="Figueras M.J."/>
        </authorList>
    </citation>
    <scope>NUCLEOTIDE SEQUENCE [LARGE SCALE GENOMIC DNA]</scope>
    <source>
        <strain evidence="4 5">F98-3</strain>
    </source>
</reference>
<dbReference type="KEGG" id="amol:AMOL_2736"/>
<dbReference type="EMBL" id="NXFY01000011">
    <property type="protein sequence ID" value="PHO17921.1"/>
    <property type="molecule type" value="Genomic_DNA"/>
</dbReference>
<dbReference type="AlphaFoldDB" id="A0A2G1DHF7"/>
<evidence type="ECO:0000313" key="6">
    <source>
        <dbReference type="Proteomes" id="UP000262712"/>
    </source>
</evidence>
<proteinExistence type="predicted"/>
<sequence length="203" mass="23752">MYINENEKNLISKEIENLEKKSSVELVAVIAKKSSNYKYEGLLVSLAITALMSIIAIFLQMNNKIFFQLQILTFTLSYLLIYRFENITLLFLSKKYKQEKASNKAKREFNFLGINNTKTKQGIMFYVSIDEKYVKIITDEQIQKKIPNEYWQDIINTFIIDIKNNQFSKGYLNAIKSSSNRLITDFPIQKNDINELSNEVIEL</sequence>
<feature type="domain" description="TPM" evidence="2">
    <location>
        <begin position="97"/>
        <end position="177"/>
    </location>
</feature>
<protein>
    <submittedName>
        <fullName evidence="3">Membrane protein</fullName>
    </submittedName>
</protein>
<reference evidence="3 6" key="2">
    <citation type="submission" date="2018-08" db="EMBL/GenBank/DDBJ databases">
        <title>Complete genome of the Arcobacter molluscorum type strain LMG 25693.</title>
        <authorList>
            <person name="Miller W.G."/>
            <person name="Yee E."/>
            <person name="Bono J.L."/>
        </authorList>
    </citation>
    <scope>NUCLEOTIDE SEQUENCE [LARGE SCALE GENOMIC DNA]</scope>
    <source>
        <strain evidence="3 6">CECT 7696</strain>
    </source>
</reference>
<keyword evidence="1" id="KW-1133">Transmembrane helix</keyword>
<dbReference type="Proteomes" id="UP000221222">
    <property type="component" value="Unassembled WGS sequence"/>
</dbReference>
<evidence type="ECO:0000313" key="5">
    <source>
        <dbReference type="Proteomes" id="UP000221222"/>
    </source>
</evidence>
<gene>
    <name evidence="3" type="ORF">AMOL_2736</name>
    <name evidence="4" type="ORF">CPU12_08270</name>
</gene>
<evidence type="ECO:0000256" key="1">
    <source>
        <dbReference type="SAM" id="Phobius"/>
    </source>
</evidence>
<keyword evidence="5" id="KW-1185">Reference proteome</keyword>
<feature type="transmembrane region" description="Helical" evidence="1">
    <location>
        <begin position="65"/>
        <end position="84"/>
    </location>
</feature>
<dbReference type="EMBL" id="CP032098">
    <property type="protein sequence ID" value="AXX93669.1"/>
    <property type="molecule type" value="Genomic_DNA"/>
</dbReference>
<organism evidence="4 5">
    <name type="scientific">Malaciobacter molluscorum LMG 25693</name>
    <dbReference type="NCBI Taxonomy" id="870501"/>
    <lineage>
        <taxon>Bacteria</taxon>
        <taxon>Pseudomonadati</taxon>
        <taxon>Campylobacterota</taxon>
        <taxon>Epsilonproteobacteria</taxon>
        <taxon>Campylobacterales</taxon>
        <taxon>Arcobacteraceae</taxon>
        <taxon>Malaciobacter</taxon>
    </lineage>
</organism>
<evidence type="ECO:0000313" key="4">
    <source>
        <dbReference type="EMBL" id="PHO17921.1"/>
    </source>
</evidence>
<keyword evidence="1" id="KW-0812">Transmembrane</keyword>
<evidence type="ECO:0000259" key="2">
    <source>
        <dbReference type="Pfam" id="PF04536"/>
    </source>
</evidence>